<sequence length="369" mass="39877">MYRYDNRVVITLDAGGTNLVFGAMQANKFIVDPITLPSNADNLDKCLATMVEGFQAIIDKLEEKPVAISFAFPGPADYPNGIIGGYLPNFPSFREGVALGPFLEYKFGIPVFINNDGDLFAYGEALGGALPEVNARLEALGSPKRYKNLVGYTFGTGLGIGIVVNNELNRGDNSCVETFCLKHKKMPDIIVEDGAAIRAVKRVYGELTGNPNHGLEPKDLCDIADGKREGDTEAARKAFAEMGEIAGDAMATAVTLIDGLIVIGGGITGARKWIMPSLLKELRSKMHTIAGDELNRVQMKVYDLDSEEEFKEFAKGDQRTLKVYGTDRYVAYDPQKRIGVAISKLGASNAISVGAYAFALSQLDAQKAQ</sequence>
<evidence type="ECO:0000313" key="5">
    <source>
        <dbReference type="Proteomes" id="UP001181347"/>
    </source>
</evidence>
<dbReference type="PANTHER" id="PTHR18964">
    <property type="entry name" value="ROK (REPRESSOR, ORF, KINASE) FAMILY"/>
    <property type="match status" value="1"/>
</dbReference>
<dbReference type="Gene3D" id="3.30.420.40">
    <property type="match status" value="2"/>
</dbReference>
<accession>A0AAE4LKY3</accession>
<gene>
    <name evidence="2" type="ORF">F2A26_10030</name>
    <name evidence="3" type="ORF">RVH17_06565</name>
</gene>
<comment type="similarity">
    <text evidence="1">Belongs to the ROK (NagC/XylR) family.</text>
</comment>
<dbReference type="Proteomes" id="UP000324870">
    <property type="component" value="Unassembled WGS sequence"/>
</dbReference>
<evidence type="ECO:0000313" key="3">
    <source>
        <dbReference type="EMBL" id="MDU0259777.1"/>
    </source>
</evidence>
<dbReference type="AlphaFoldDB" id="A0AAE4LKY3"/>
<evidence type="ECO:0000313" key="2">
    <source>
        <dbReference type="EMBL" id="KAA3158868.1"/>
    </source>
</evidence>
<dbReference type="Pfam" id="PF00480">
    <property type="entry name" value="ROK"/>
    <property type="match status" value="1"/>
</dbReference>
<proteinExistence type="inferred from homology"/>
<dbReference type="Proteomes" id="UP001181347">
    <property type="component" value="Unassembled WGS sequence"/>
</dbReference>
<keyword evidence="4" id="KW-1185">Reference proteome</keyword>
<evidence type="ECO:0000313" key="4">
    <source>
        <dbReference type="Proteomes" id="UP000324870"/>
    </source>
</evidence>
<dbReference type="SUPFAM" id="SSF53067">
    <property type="entry name" value="Actin-like ATPase domain"/>
    <property type="match status" value="1"/>
</dbReference>
<dbReference type="CDD" id="cd23763">
    <property type="entry name" value="ASKHA_ATPase_ROK"/>
    <property type="match status" value="1"/>
</dbReference>
<dbReference type="PANTHER" id="PTHR18964:SF149">
    <property type="entry name" value="BIFUNCTIONAL UDP-N-ACETYLGLUCOSAMINE 2-EPIMERASE_N-ACETYLMANNOSAMINE KINASE"/>
    <property type="match status" value="1"/>
</dbReference>
<protein>
    <submittedName>
        <fullName evidence="3">ROK family protein</fullName>
    </submittedName>
</protein>
<reference evidence="3" key="2">
    <citation type="submission" date="2023-10" db="EMBL/GenBank/DDBJ databases">
        <title>Genome Sequence of the Bacteria from From Gut Wall in Crohn's Disease.</title>
        <authorList>
            <person name="Rodriguez-Palacios A."/>
        </authorList>
    </citation>
    <scope>NUCLEOTIDE SEQUENCE</scope>
    <source>
        <strain evidence="3">CavFT-hAR58</strain>
    </source>
</reference>
<comment type="caution">
    <text evidence="3">The sequence shown here is derived from an EMBL/GenBank/DDBJ whole genome shotgun (WGS) entry which is preliminary data.</text>
</comment>
<dbReference type="InterPro" id="IPR000600">
    <property type="entry name" value="ROK"/>
</dbReference>
<reference evidence="2 4" key="1">
    <citation type="journal article" date="2019" name="Nat. Med.">
        <title>A library of human gut bacterial isolates paired with longitudinal multiomics data enables mechanistic microbiome research.</title>
        <authorList>
            <person name="Poyet M."/>
            <person name="Groussin M."/>
            <person name="Gibbons S.M."/>
            <person name="Avila-Pacheco J."/>
            <person name="Jiang X."/>
            <person name="Kearney S.M."/>
            <person name="Perrotta A.R."/>
            <person name="Berdy B."/>
            <person name="Zhao S."/>
            <person name="Lieberman T.D."/>
            <person name="Swanson P.K."/>
            <person name="Smith M."/>
            <person name="Roesemann S."/>
            <person name="Alexander J.E."/>
            <person name="Rich S.A."/>
            <person name="Livny J."/>
            <person name="Vlamakis H."/>
            <person name="Clish C."/>
            <person name="Bullock K."/>
            <person name="Deik A."/>
            <person name="Scott J."/>
            <person name="Pierce K.A."/>
            <person name="Xavier R.J."/>
            <person name="Alm E.J."/>
        </authorList>
    </citation>
    <scope>NUCLEOTIDE SEQUENCE [LARGE SCALE GENOMIC DNA]</scope>
    <source>
        <strain evidence="2 4">BIOML-A1</strain>
    </source>
</reference>
<dbReference type="EMBL" id="JAWDES010000005">
    <property type="protein sequence ID" value="MDU0259777.1"/>
    <property type="molecule type" value="Genomic_DNA"/>
</dbReference>
<organism evidence="3 5">
    <name type="scientific">Alistipes finegoldii</name>
    <dbReference type="NCBI Taxonomy" id="214856"/>
    <lineage>
        <taxon>Bacteria</taxon>
        <taxon>Pseudomonadati</taxon>
        <taxon>Bacteroidota</taxon>
        <taxon>Bacteroidia</taxon>
        <taxon>Bacteroidales</taxon>
        <taxon>Rikenellaceae</taxon>
        <taxon>Alistipes</taxon>
    </lineage>
</organism>
<name>A0AAE4LKY3_9BACT</name>
<dbReference type="InterPro" id="IPR043129">
    <property type="entry name" value="ATPase_NBD"/>
</dbReference>
<evidence type="ECO:0000256" key="1">
    <source>
        <dbReference type="ARBA" id="ARBA00006479"/>
    </source>
</evidence>
<dbReference type="EMBL" id="VVND01000015">
    <property type="protein sequence ID" value="KAA3158868.1"/>
    <property type="molecule type" value="Genomic_DNA"/>
</dbReference>
<dbReference type="RefSeq" id="WP_022043751.1">
    <property type="nucleotide sequence ID" value="NZ_CALCKD010000006.1"/>
</dbReference>